<dbReference type="EMBL" id="JBHEZX010000001">
    <property type="protein sequence ID" value="MFC1408010.1"/>
    <property type="molecule type" value="Genomic_DNA"/>
</dbReference>
<keyword evidence="2" id="KW-1185">Reference proteome</keyword>
<dbReference type="RefSeq" id="WP_380501443.1">
    <property type="nucleotide sequence ID" value="NZ_JBHEZX010000001.1"/>
</dbReference>
<gene>
    <name evidence="1" type="ORF">ACEZDG_01810</name>
</gene>
<name>A0ABV6V2R4_9ACTN</name>
<comment type="caution">
    <text evidence="1">The sequence shown here is derived from an EMBL/GenBank/DDBJ whole genome shotgun (WGS) entry which is preliminary data.</text>
</comment>
<evidence type="ECO:0000313" key="1">
    <source>
        <dbReference type="EMBL" id="MFC1408010.1"/>
    </source>
</evidence>
<organism evidence="1 2">
    <name type="scientific">Streptacidiphilus alkalitolerans</name>
    <dbReference type="NCBI Taxonomy" id="3342712"/>
    <lineage>
        <taxon>Bacteria</taxon>
        <taxon>Bacillati</taxon>
        <taxon>Actinomycetota</taxon>
        <taxon>Actinomycetes</taxon>
        <taxon>Kitasatosporales</taxon>
        <taxon>Streptomycetaceae</taxon>
        <taxon>Streptacidiphilus</taxon>
    </lineage>
</organism>
<proteinExistence type="predicted"/>
<dbReference type="Proteomes" id="UP001592582">
    <property type="component" value="Unassembled WGS sequence"/>
</dbReference>
<protein>
    <submittedName>
        <fullName evidence="1">Uncharacterized protein</fullName>
    </submittedName>
</protein>
<reference evidence="1 2" key="1">
    <citation type="submission" date="2024-09" db="EMBL/GenBank/DDBJ databases">
        <authorList>
            <person name="Lee S.D."/>
        </authorList>
    </citation>
    <scope>NUCLEOTIDE SEQUENCE [LARGE SCALE GENOMIC DNA]</scope>
    <source>
        <strain evidence="1 2">N1-1</strain>
    </source>
</reference>
<evidence type="ECO:0000313" key="2">
    <source>
        <dbReference type="Proteomes" id="UP001592582"/>
    </source>
</evidence>
<sequence>MTTSVVTEHAHVFFDRAAQMWGVEHGEQDASGFIGPEQRWYSFNSAYDDAEAINRKRFGMIGGWSFVIGGPGWSAGRPR</sequence>
<accession>A0ABV6V2R4</accession>